<proteinExistence type="predicted"/>
<gene>
    <name evidence="1" type="ORF">CLV60_11794</name>
</gene>
<accession>A0A2P8FNA7</accession>
<name>A0A2P8FNA7_9BACT</name>
<dbReference type="Proteomes" id="UP000241964">
    <property type="component" value="Unassembled WGS sequence"/>
</dbReference>
<organism evidence="1 2">
    <name type="scientific">Dyadobacter jiangsuensis</name>
    <dbReference type="NCBI Taxonomy" id="1591085"/>
    <lineage>
        <taxon>Bacteria</taxon>
        <taxon>Pseudomonadati</taxon>
        <taxon>Bacteroidota</taxon>
        <taxon>Cytophagia</taxon>
        <taxon>Cytophagales</taxon>
        <taxon>Spirosomataceae</taxon>
        <taxon>Dyadobacter</taxon>
    </lineage>
</organism>
<dbReference type="AlphaFoldDB" id="A0A2P8FNA7"/>
<comment type="caution">
    <text evidence="1">The sequence shown here is derived from an EMBL/GenBank/DDBJ whole genome shotgun (WGS) entry which is preliminary data.</text>
</comment>
<reference evidence="1 2" key="1">
    <citation type="submission" date="2018-03" db="EMBL/GenBank/DDBJ databases">
        <title>Genomic Encyclopedia of Archaeal and Bacterial Type Strains, Phase II (KMG-II): from individual species to whole genera.</title>
        <authorList>
            <person name="Goeker M."/>
        </authorList>
    </citation>
    <scope>NUCLEOTIDE SEQUENCE [LARGE SCALE GENOMIC DNA]</scope>
    <source>
        <strain evidence="1 2">DSM 29057</strain>
    </source>
</reference>
<evidence type="ECO:0000313" key="1">
    <source>
        <dbReference type="EMBL" id="PSL23217.1"/>
    </source>
</evidence>
<sequence>MKCGWVSLVLESQGKRDYPIVSQVLKMRSAMKKLLVIVFLCLAGAAQFGCGKEDNDRPDPKPEPVRLDRDTVSSWLARNSFFITDAWRFAGKDSVDMYKVDTLLPLYAKAAILNFYIEKGAGSIMFHGGASQFPNTEIPGNALTFNLNIRIFLPTEMNLTWNEEMGTLNVETRAKTSYFPMIVPGKKGYLDPVSFNIKMSAEQAKAATIKPSMRFIFEDEDPKLGKVTYKITMKPMYQYYREPGQQASAKYFVYP</sequence>
<dbReference type="EMBL" id="PYAS01000017">
    <property type="protein sequence ID" value="PSL23217.1"/>
    <property type="molecule type" value="Genomic_DNA"/>
</dbReference>
<keyword evidence="2" id="KW-1185">Reference proteome</keyword>
<protein>
    <submittedName>
        <fullName evidence="1">Uncharacterized protein</fullName>
    </submittedName>
</protein>
<evidence type="ECO:0000313" key="2">
    <source>
        <dbReference type="Proteomes" id="UP000241964"/>
    </source>
</evidence>